<evidence type="ECO:0000313" key="2">
    <source>
        <dbReference type="Proteomes" id="UP000243077"/>
    </source>
</evidence>
<accession>A0A2L2BQC3</accession>
<dbReference type="RefSeq" id="WP_104913418.1">
    <property type="nucleotide sequence ID" value="NZ_CP026923.1"/>
</dbReference>
<organism evidence="1 2">
    <name type="scientific">Pontimonas salivibrio</name>
    <dbReference type="NCBI Taxonomy" id="1159327"/>
    <lineage>
        <taxon>Bacteria</taxon>
        <taxon>Bacillati</taxon>
        <taxon>Actinomycetota</taxon>
        <taxon>Actinomycetes</taxon>
        <taxon>Micrococcales</taxon>
        <taxon>Microbacteriaceae</taxon>
        <taxon>Pontimonas</taxon>
    </lineage>
</organism>
<sequence length="272" mass="29290">MTEEAVARYATFAERRHQAALSPQGSLALVNTQWVTDEQTVWAAPGVWAPRPDGEPGLMVKAVASDSITVDGVLVDGEASVSPKGDKPASEVRFSDTVSATVIAGEPGFALRVFDQQSDDATGFSHIDRYDYNPDWVLNAAWREIPGGSIVGFEHLKDDGNARDEVVPGDIVLEFEGESYTLSAFKAGTALQLVFADTTSGVETYSVGRFLFCAPQPDGTITLDFNYAILPPCAFSYQYNCPLPPANNRLPFPIRAGEKQVMATSGGLLHPE</sequence>
<dbReference type="PANTHER" id="PTHR41913:SF1">
    <property type="entry name" value="DUF1684 DOMAIN-CONTAINING PROTEIN"/>
    <property type="match status" value="1"/>
</dbReference>
<dbReference type="PANTHER" id="PTHR41913">
    <property type="entry name" value="DUF1684 DOMAIN-CONTAINING PROTEIN"/>
    <property type="match status" value="1"/>
</dbReference>
<dbReference type="OrthoDB" id="5493262at2"/>
<dbReference type="KEGG" id="psai:C3B54_11892"/>
<dbReference type="Pfam" id="PF07920">
    <property type="entry name" value="DUF1684"/>
    <property type="match status" value="1"/>
</dbReference>
<dbReference type="EMBL" id="CP026923">
    <property type="protein sequence ID" value="AVG23865.1"/>
    <property type="molecule type" value="Genomic_DNA"/>
</dbReference>
<dbReference type="AlphaFoldDB" id="A0A2L2BQC3"/>
<name>A0A2L2BQC3_9MICO</name>
<proteinExistence type="predicted"/>
<keyword evidence="2" id="KW-1185">Reference proteome</keyword>
<dbReference type="InterPro" id="IPR012467">
    <property type="entry name" value="DUF1684"/>
</dbReference>
<protein>
    <submittedName>
        <fullName evidence="1">DUF1684-like protein</fullName>
    </submittedName>
</protein>
<dbReference type="Proteomes" id="UP000243077">
    <property type="component" value="Chromosome"/>
</dbReference>
<evidence type="ECO:0000313" key="1">
    <source>
        <dbReference type="EMBL" id="AVG23865.1"/>
    </source>
</evidence>
<gene>
    <name evidence="1" type="ORF">C3B54_11892</name>
</gene>
<reference evidence="1 2" key="1">
    <citation type="submission" date="2018-02" db="EMBL/GenBank/DDBJ databases">
        <title>Complete genome of the streamlined marine actinobacterium Pontimonas salivibrio CL-TW6 adapted to coastal planktonic lifestype.</title>
        <authorList>
            <person name="Cho B.C."/>
            <person name="Hardies S.C."/>
            <person name="Jang G.I."/>
            <person name="Hwang C.Y."/>
        </authorList>
    </citation>
    <scope>NUCLEOTIDE SEQUENCE [LARGE SCALE GENOMIC DNA]</scope>
    <source>
        <strain evidence="1 2">CL-TW6</strain>
    </source>
</reference>